<protein>
    <recommendedName>
        <fullName evidence="2">DUF306 domain-containing protein</fullName>
    </recommendedName>
</protein>
<dbReference type="Gene3D" id="2.40.128.270">
    <property type="match status" value="1"/>
</dbReference>
<organism evidence="3 4">
    <name type="scientific">Porphyromonas crevioricanis</name>
    <dbReference type="NCBI Taxonomy" id="393921"/>
    <lineage>
        <taxon>Bacteria</taxon>
        <taxon>Pseudomonadati</taxon>
        <taxon>Bacteroidota</taxon>
        <taxon>Bacteroidia</taxon>
        <taxon>Bacteroidales</taxon>
        <taxon>Porphyromonadaceae</taxon>
        <taxon>Porphyromonas</taxon>
    </lineage>
</organism>
<reference evidence="3 4" key="1">
    <citation type="submission" date="2014-08" db="EMBL/GenBank/DDBJ databases">
        <title>Porphyromonas crevioricanis strain:COT-253_OH1447 Genome sequencing.</title>
        <authorList>
            <person name="Wallis C."/>
            <person name="Deusch O."/>
            <person name="O'Flynn C."/>
            <person name="Davis I."/>
            <person name="Jospin G."/>
            <person name="Darling A.E."/>
            <person name="Coil D.A."/>
            <person name="Alexiev A."/>
            <person name="Horsfall A."/>
            <person name="Kirkwood N."/>
            <person name="Harris S."/>
            <person name="Eisen J.A."/>
        </authorList>
    </citation>
    <scope>NUCLEOTIDE SEQUENCE [LARGE SCALE GENOMIC DNA]</scope>
    <source>
        <strain evidence="4">COT-253 OH1447</strain>
    </source>
</reference>
<evidence type="ECO:0000259" key="2">
    <source>
        <dbReference type="Pfam" id="PF03724"/>
    </source>
</evidence>
<name>A0AB34PE53_9PORP</name>
<feature type="signal peptide" evidence="1">
    <location>
        <begin position="1"/>
        <end position="18"/>
    </location>
</feature>
<keyword evidence="1" id="KW-0732">Signal</keyword>
<accession>A0AB34PE53</accession>
<dbReference type="EMBL" id="JQJC01000025">
    <property type="protein sequence ID" value="KGN93530.1"/>
    <property type="molecule type" value="Genomic_DNA"/>
</dbReference>
<sequence length="143" mass="15652">MKKIVSLSLLLLTTILLTTQCGCRKSCDQKIDGNWQVVNMNGEAIEPVHDQLTLNIEAKKKIAGGIGICNRFSCNLDTKEIKEGKIKFGEIVSTKVGCDKISYEFALFSCLEMATNYSLSGDVLVLTGDGPEGKSSITFIRKK</sequence>
<gene>
    <name evidence="3" type="ORF">HQ38_08825</name>
</gene>
<dbReference type="InterPro" id="IPR005184">
    <property type="entry name" value="DUF306_Meta_HslJ"/>
</dbReference>
<dbReference type="Pfam" id="PF03724">
    <property type="entry name" value="META"/>
    <property type="match status" value="1"/>
</dbReference>
<evidence type="ECO:0000313" key="4">
    <source>
        <dbReference type="Proteomes" id="UP000030136"/>
    </source>
</evidence>
<dbReference type="Proteomes" id="UP000030136">
    <property type="component" value="Unassembled WGS sequence"/>
</dbReference>
<comment type="caution">
    <text evidence="3">The sequence shown here is derived from an EMBL/GenBank/DDBJ whole genome shotgun (WGS) entry which is preliminary data.</text>
</comment>
<feature type="domain" description="DUF306" evidence="2">
    <location>
        <begin position="32"/>
        <end position="129"/>
    </location>
</feature>
<evidence type="ECO:0000256" key="1">
    <source>
        <dbReference type="SAM" id="SignalP"/>
    </source>
</evidence>
<feature type="chain" id="PRO_5044349135" description="DUF306 domain-containing protein" evidence="1">
    <location>
        <begin position="19"/>
        <end position="143"/>
    </location>
</feature>
<evidence type="ECO:0000313" key="3">
    <source>
        <dbReference type="EMBL" id="KGN93530.1"/>
    </source>
</evidence>
<dbReference type="AlphaFoldDB" id="A0AB34PE53"/>
<proteinExistence type="predicted"/>
<dbReference type="InterPro" id="IPR038670">
    <property type="entry name" value="HslJ-like_sf"/>
</dbReference>